<keyword evidence="2" id="KW-1185">Reference proteome</keyword>
<sequence>MPKFEMPVKQIHIQMPKFEMPKFQAIQVPVKKYELPPIHVPKIQWVPLHKPGFAIHKPDFFSMFSGSKW</sequence>
<protein>
    <submittedName>
        <fullName evidence="1">Uncharacterized protein</fullName>
    </submittedName>
</protein>
<proteinExistence type="predicted"/>
<evidence type="ECO:0000313" key="1">
    <source>
        <dbReference type="EMBL" id="KAB7505286.1"/>
    </source>
</evidence>
<reference evidence="1 2" key="1">
    <citation type="journal article" date="2019" name="PLoS Biol.">
        <title>Sex chromosomes control vertical transmission of feminizing Wolbachia symbionts in an isopod.</title>
        <authorList>
            <person name="Becking T."/>
            <person name="Chebbi M.A."/>
            <person name="Giraud I."/>
            <person name="Moumen B."/>
            <person name="Laverre T."/>
            <person name="Caubet Y."/>
            <person name="Peccoud J."/>
            <person name="Gilbert C."/>
            <person name="Cordaux R."/>
        </authorList>
    </citation>
    <scope>NUCLEOTIDE SEQUENCE [LARGE SCALE GENOMIC DNA]</scope>
    <source>
        <strain evidence="1">ANa2</strain>
        <tissue evidence="1">Whole body excluding digestive tract and cuticle</tissue>
    </source>
</reference>
<gene>
    <name evidence="1" type="ORF">Anas_05937</name>
</gene>
<accession>A0A5N5TF35</accession>
<organism evidence="1 2">
    <name type="scientific">Armadillidium nasatum</name>
    <dbReference type="NCBI Taxonomy" id="96803"/>
    <lineage>
        <taxon>Eukaryota</taxon>
        <taxon>Metazoa</taxon>
        <taxon>Ecdysozoa</taxon>
        <taxon>Arthropoda</taxon>
        <taxon>Crustacea</taxon>
        <taxon>Multicrustacea</taxon>
        <taxon>Malacostraca</taxon>
        <taxon>Eumalacostraca</taxon>
        <taxon>Peracarida</taxon>
        <taxon>Isopoda</taxon>
        <taxon>Oniscidea</taxon>
        <taxon>Crinocheta</taxon>
        <taxon>Armadillidiidae</taxon>
        <taxon>Armadillidium</taxon>
    </lineage>
</organism>
<name>A0A5N5TF35_9CRUS</name>
<comment type="caution">
    <text evidence="1">The sequence shown here is derived from an EMBL/GenBank/DDBJ whole genome shotgun (WGS) entry which is preliminary data.</text>
</comment>
<dbReference type="EMBL" id="SEYY01001463">
    <property type="protein sequence ID" value="KAB7505286.1"/>
    <property type="molecule type" value="Genomic_DNA"/>
</dbReference>
<evidence type="ECO:0000313" key="2">
    <source>
        <dbReference type="Proteomes" id="UP000326759"/>
    </source>
</evidence>
<dbReference type="AlphaFoldDB" id="A0A5N5TF35"/>
<dbReference type="Proteomes" id="UP000326759">
    <property type="component" value="Unassembled WGS sequence"/>
</dbReference>